<comment type="caution">
    <text evidence="8">The sequence shown here is derived from an EMBL/GenBank/DDBJ whole genome shotgun (WGS) entry which is preliminary data.</text>
</comment>
<dbReference type="InterPro" id="IPR022357">
    <property type="entry name" value="MIP_CS"/>
</dbReference>
<comment type="similarity">
    <text evidence="1">Belongs to the 'phage' integrase family.</text>
</comment>
<dbReference type="PROSITE" id="PS00221">
    <property type="entry name" value="MIP"/>
    <property type="match status" value="1"/>
</dbReference>
<dbReference type="Proteomes" id="UP001201873">
    <property type="component" value="Unassembled WGS sequence"/>
</dbReference>
<keyword evidence="9" id="KW-1185">Reference proteome</keyword>
<dbReference type="PANTHER" id="PTHR30629:SF2">
    <property type="entry name" value="PROPHAGE INTEGRASE INTS-RELATED"/>
    <property type="match status" value="1"/>
</dbReference>
<dbReference type="EMBL" id="JALKFT010000030">
    <property type="protein sequence ID" value="MCK9878252.1"/>
    <property type="molecule type" value="Genomic_DNA"/>
</dbReference>
<feature type="domain" description="Core-binding (CB)" evidence="7">
    <location>
        <begin position="40"/>
        <end position="125"/>
    </location>
</feature>
<gene>
    <name evidence="8" type="ORF">MXD59_21185</name>
</gene>
<evidence type="ECO:0000313" key="9">
    <source>
        <dbReference type="Proteomes" id="UP001201873"/>
    </source>
</evidence>
<evidence type="ECO:0000259" key="7">
    <source>
        <dbReference type="PROSITE" id="PS51900"/>
    </source>
</evidence>
<name>A0ABT0K370_9ACTN</name>
<feature type="domain" description="Tyr recombinase" evidence="6">
    <location>
        <begin position="145"/>
        <end position="342"/>
    </location>
</feature>
<dbReference type="PROSITE" id="PS51900">
    <property type="entry name" value="CB"/>
    <property type="match status" value="1"/>
</dbReference>
<dbReference type="PANTHER" id="PTHR30629">
    <property type="entry name" value="PROPHAGE INTEGRASE"/>
    <property type="match status" value="1"/>
</dbReference>
<keyword evidence="3 5" id="KW-0238">DNA-binding</keyword>
<dbReference type="SUPFAM" id="SSF56349">
    <property type="entry name" value="DNA breaking-rejoining enzymes"/>
    <property type="match status" value="1"/>
</dbReference>
<keyword evidence="4" id="KW-0233">DNA recombination</keyword>
<evidence type="ECO:0000256" key="3">
    <source>
        <dbReference type="ARBA" id="ARBA00023125"/>
    </source>
</evidence>
<dbReference type="Gene3D" id="1.10.443.10">
    <property type="entry name" value="Intergrase catalytic core"/>
    <property type="match status" value="1"/>
</dbReference>
<evidence type="ECO:0000259" key="6">
    <source>
        <dbReference type="PROSITE" id="PS51898"/>
    </source>
</evidence>
<protein>
    <submittedName>
        <fullName evidence="8">Site-specific integrase</fullName>
    </submittedName>
</protein>
<evidence type="ECO:0000256" key="2">
    <source>
        <dbReference type="ARBA" id="ARBA00022908"/>
    </source>
</evidence>
<organism evidence="8 9">
    <name type="scientific">Frankia umida</name>
    <dbReference type="NCBI Taxonomy" id="573489"/>
    <lineage>
        <taxon>Bacteria</taxon>
        <taxon>Bacillati</taxon>
        <taxon>Actinomycetota</taxon>
        <taxon>Actinomycetes</taxon>
        <taxon>Frankiales</taxon>
        <taxon>Frankiaceae</taxon>
        <taxon>Frankia</taxon>
    </lineage>
</organism>
<dbReference type="InterPro" id="IPR013762">
    <property type="entry name" value="Integrase-like_cat_sf"/>
</dbReference>
<proteinExistence type="inferred from homology"/>
<dbReference type="InterPro" id="IPR050808">
    <property type="entry name" value="Phage_Integrase"/>
</dbReference>
<dbReference type="Gene3D" id="1.10.150.130">
    <property type="match status" value="1"/>
</dbReference>
<dbReference type="InterPro" id="IPR044068">
    <property type="entry name" value="CB"/>
</dbReference>
<reference evidence="8 9" key="1">
    <citation type="submission" date="2022-04" db="EMBL/GenBank/DDBJ databases">
        <title>Genome diversity in the genus Frankia.</title>
        <authorList>
            <person name="Carlos-Shanley C."/>
            <person name="Hahn D."/>
        </authorList>
    </citation>
    <scope>NUCLEOTIDE SEQUENCE [LARGE SCALE GENOMIC DNA]</scope>
    <source>
        <strain evidence="8 9">Ag45/Mut15</strain>
    </source>
</reference>
<evidence type="ECO:0000256" key="4">
    <source>
        <dbReference type="ARBA" id="ARBA00023172"/>
    </source>
</evidence>
<dbReference type="InterPro" id="IPR002104">
    <property type="entry name" value="Integrase_catalytic"/>
</dbReference>
<sequence length="346" mass="36995">MRREVERGGTSKAAATRALKLALRDRLRVAVGDGDITPETTMRVLGEAWFAEQQKKDRSPNTLAAYRTTLDRHVYPALGGVKARQVTVGTADRFFTAVTAKSGPGAAKTARAVLSGMCAMAARLDAMDRNVVRDAGQIARPEPKPAPKALGATQLRQLRALLTYDERARRRDIPDLVDMLMASGARIGEVCGIVWDAVDLNAGTVEIRSTVVRITGKGLVNKPRPKSEAGHRLLLLPAWAVAMLRTRRDGQAADNVVFPAQMGGLRDPSNTQADIRDAVNDAGFPGVTSHLFGRKSVATLLDGDGHSPRQIADVLGHANPSITLSTYMGRKVSNPGAAETLAVLAV</sequence>
<dbReference type="CDD" id="cd01189">
    <property type="entry name" value="INT_ICEBs1_C_like"/>
    <property type="match status" value="1"/>
</dbReference>
<dbReference type="Pfam" id="PF00589">
    <property type="entry name" value="Phage_integrase"/>
    <property type="match status" value="1"/>
</dbReference>
<dbReference type="InterPro" id="IPR011010">
    <property type="entry name" value="DNA_brk_join_enz"/>
</dbReference>
<evidence type="ECO:0000256" key="1">
    <source>
        <dbReference type="ARBA" id="ARBA00008857"/>
    </source>
</evidence>
<dbReference type="RefSeq" id="WP_248826379.1">
    <property type="nucleotide sequence ID" value="NZ_JALKFT010000030.1"/>
</dbReference>
<accession>A0ABT0K370</accession>
<evidence type="ECO:0000256" key="5">
    <source>
        <dbReference type="PROSITE-ProRule" id="PRU01248"/>
    </source>
</evidence>
<dbReference type="InterPro" id="IPR010998">
    <property type="entry name" value="Integrase_recombinase_N"/>
</dbReference>
<keyword evidence="2" id="KW-0229">DNA integration</keyword>
<dbReference type="PROSITE" id="PS51898">
    <property type="entry name" value="TYR_RECOMBINASE"/>
    <property type="match status" value="1"/>
</dbReference>
<evidence type="ECO:0000313" key="8">
    <source>
        <dbReference type="EMBL" id="MCK9878252.1"/>
    </source>
</evidence>